<organism evidence="2 3">
    <name type="scientific">Oryzias melastigma</name>
    <name type="common">Marine medaka</name>
    <dbReference type="NCBI Taxonomy" id="30732"/>
    <lineage>
        <taxon>Eukaryota</taxon>
        <taxon>Metazoa</taxon>
        <taxon>Chordata</taxon>
        <taxon>Craniata</taxon>
        <taxon>Vertebrata</taxon>
        <taxon>Euteleostomi</taxon>
        <taxon>Actinopterygii</taxon>
        <taxon>Neopterygii</taxon>
        <taxon>Teleostei</taxon>
        <taxon>Neoteleostei</taxon>
        <taxon>Acanthomorphata</taxon>
        <taxon>Ovalentaria</taxon>
        <taxon>Atherinomorphae</taxon>
        <taxon>Beloniformes</taxon>
        <taxon>Adrianichthyidae</taxon>
        <taxon>Oryziinae</taxon>
        <taxon>Oryzias</taxon>
    </lineage>
</organism>
<dbReference type="InterPro" id="IPR010255">
    <property type="entry name" value="Haem_peroxidase_sf"/>
</dbReference>
<protein>
    <submittedName>
        <fullName evidence="2">Thyroid peroxidase</fullName>
    </submittedName>
</protein>
<proteinExistence type="predicted"/>
<dbReference type="PRINTS" id="PR00457">
    <property type="entry name" value="ANPEROXIDASE"/>
</dbReference>
<evidence type="ECO:0000313" key="3">
    <source>
        <dbReference type="Proteomes" id="UP000261560"/>
    </source>
</evidence>
<accession>A0A3B3DGK9</accession>
<feature type="binding site" description="axial binding residue" evidence="1">
    <location>
        <position position="380"/>
    </location>
    <ligand>
        <name>heme b</name>
        <dbReference type="ChEBI" id="CHEBI:60344"/>
    </ligand>
    <ligandPart>
        <name>Fe</name>
        <dbReference type="ChEBI" id="CHEBI:18248"/>
    </ligandPart>
</feature>
<dbReference type="STRING" id="30732.ENSOMEP00000029016"/>
<dbReference type="Gene3D" id="1.10.640.10">
    <property type="entry name" value="Haem peroxidase domain superfamily, animal type"/>
    <property type="match status" value="1"/>
</dbReference>
<dbReference type="PROSITE" id="PS50292">
    <property type="entry name" value="PEROXIDASE_3"/>
    <property type="match status" value="1"/>
</dbReference>
<keyword evidence="3" id="KW-1185">Reference proteome</keyword>
<dbReference type="SUPFAM" id="SSF48113">
    <property type="entry name" value="Heme-dependent peroxidases"/>
    <property type="match status" value="1"/>
</dbReference>
<reference evidence="2" key="2">
    <citation type="submission" date="2025-09" db="UniProtKB">
        <authorList>
            <consortium name="Ensembl"/>
        </authorList>
    </citation>
    <scope>IDENTIFICATION</scope>
</reference>
<dbReference type="Proteomes" id="UP000261560">
    <property type="component" value="Unplaced"/>
</dbReference>
<reference evidence="2" key="1">
    <citation type="submission" date="2025-08" db="UniProtKB">
        <authorList>
            <consortium name="Ensembl"/>
        </authorList>
    </citation>
    <scope>IDENTIFICATION</scope>
</reference>
<dbReference type="GeneTree" id="ENSGT00940000158104"/>
<keyword evidence="1" id="KW-0479">Metal-binding</keyword>
<dbReference type="GO" id="GO:0004601">
    <property type="term" value="F:peroxidase activity"/>
    <property type="evidence" value="ECO:0007669"/>
    <property type="project" value="InterPro"/>
</dbReference>
<dbReference type="InterPro" id="IPR037120">
    <property type="entry name" value="Haem_peroxidase_sf_animal"/>
</dbReference>
<dbReference type="InterPro" id="IPR019791">
    <property type="entry name" value="Haem_peroxidase_animal"/>
</dbReference>
<name>A0A3B3DGK9_ORYME</name>
<evidence type="ECO:0000256" key="1">
    <source>
        <dbReference type="PIRSR" id="PIRSR619791-2"/>
    </source>
</evidence>
<dbReference type="OMA" id="FMAGDTR"/>
<dbReference type="GO" id="GO:0005615">
    <property type="term" value="C:extracellular space"/>
    <property type="evidence" value="ECO:0007669"/>
    <property type="project" value="TreeGrafter"/>
</dbReference>
<keyword evidence="1" id="KW-0408">Iron</keyword>
<dbReference type="PANTHER" id="PTHR11475:SF60">
    <property type="entry name" value="THYROID PEROXIDASE"/>
    <property type="match status" value="1"/>
</dbReference>
<dbReference type="Pfam" id="PF03098">
    <property type="entry name" value="An_peroxidase"/>
    <property type="match status" value="1"/>
</dbReference>
<keyword evidence="1" id="KW-0349">Heme</keyword>
<dbReference type="AlphaFoldDB" id="A0A3B3DGK9"/>
<dbReference type="GO" id="GO:0046872">
    <property type="term" value="F:metal ion binding"/>
    <property type="evidence" value="ECO:0007669"/>
    <property type="project" value="UniProtKB-KW"/>
</dbReference>
<dbReference type="PaxDb" id="30732-ENSOMEP00000029016"/>
<dbReference type="GO" id="GO:0020037">
    <property type="term" value="F:heme binding"/>
    <property type="evidence" value="ECO:0007669"/>
    <property type="project" value="InterPro"/>
</dbReference>
<dbReference type="GO" id="GO:0006979">
    <property type="term" value="P:response to oxidative stress"/>
    <property type="evidence" value="ECO:0007669"/>
    <property type="project" value="InterPro"/>
</dbReference>
<evidence type="ECO:0000313" key="2">
    <source>
        <dbReference type="Ensembl" id="ENSOMEP00000029016.1"/>
    </source>
</evidence>
<dbReference type="PANTHER" id="PTHR11475">
    <property type="entry name" value="OXIDASE/PEROXIDASE"/>
    <property type="match status" value="1"/>
</dbReference>
<dbReference type="Ensembl" id="ENSOMET00000018100.1">
    <property type="protein sequence ID" value="ENSOMEP00000029016.1"/>
    <property type="gene ID" value="ENSOMEG00000012414.1"/>
</dbReference>
<sequence>MSTKEQGRSLLSIKDTHEVCQNQLIYSIVAPELLSWEDVQLLAELSGCPTATKQNTCEQSRHSRYRTISGVCNNRWLPAEYEDGEGEPKGWNPERLHHGFQLPLAKHSTRGFYLNRGLYRLLIFWGQYIDHDITFTPQSISKSAFWTDVDCYQTCDNVHPFFPNNCKHLPGTNTDDSLCMPFHRSTADCYVSSGSDVQRALQRQQLNAITSYIDASLVYGHTPKLESFLRDLSGHSGKLAINDRFEDAKGRPYLPFVAKTPSACRTDHQGDRIDCFSAGDGRVNEGLPLISLHTLWLREHNRIAEALKLINDHWSPEMIYQETRQIIGALHQIITMRDYVPKIIGPESFERFIGLYTGYDPAVDPSASNVFATAAFRFGHATISPVLHRLNQSFQEHEQFPHLRLHKTFFSPWRIVKEGGIEPIIRGMIGTAAPAVSANMLLVEEVTEMLAVLDSLQHMDLASLNLQRGRDHGLPGYNEWREFCGLARIDTLEDLKVVLRDDRVAEMILNMYQHPDNIDVWLGGLVENYLPDGRTGPLFACLIGKQMKALRDGDRYDIPPDHCKLENNCLKT</sequence>